<evidence type="ECO:0000313" key="14">
    <source>
        <dbReference type="Proteomes" id="UP000594260"/>
    </source>
</evidence>
<comment type="subcellular location">
    <subcellularLocation>
        <location evidence="1">Mitochondrion inner membrane</location>
        <topology evidence="1">Peripheral membrane protein</topology>
        <orientation evidence="1">Matrix side</orientation>
    </subcellularLocation>
</comment>
<dbReference type="PANTHER" id="PTHR12022:SF0">
    <property type="entry name" value="CYTOCHROME B-C1 COMPLEX SUBUNIT 7"/>
    <property type="match status" value="1"/>
</dbReference>
<evidence type="ECO:0000256" key="9">
    <source>
        <dbReference type="ARBA" id="ARBA00023136"/>
    </source>
</evidence>
<evidence type="ECO:0000256" key="6">
    <source>
        <dbReference type="ARBA" id="ARBA00022792"/>
    </source>
</evidence>
<dbReference type="InParanoid" id="A0A7M7JXB0"/>
<reference evidence="13" key="1">
    <citation type="submission" date="2021-01" db="UniProtKB">
        <authorList>
            <consortium name="EnsemblMetazoa"/>
        </authorList>
    </citation>
    <scope>IDENTIFICATION</scope>
</reference>
<comment type="function">
    <text evidence="12">Component of the ubiquinol-cytochrome c oxidoreductase, a multisubunit transmembrane complex that is part of the mitochondrial electron transport chain which drives oxidative phosphorylation.</text>
</comment>
<dbReference type="InterPro" id="IPR036544">
    <property type="entry name" value="QCR7_sf"/>
</dbReference>
<dbReference type="Pfam" id="PF02271">
    <property type="entry name" value="UCR_14kD"/>
    <property type="match status" value="1"/>
</dbReference>
<keyword evidence="6 12" id="KW-0999">Mitochondrion inner membrane</keyword>
<comment type="subunit">
    <text evidence="10">Component of the ubiquinol-cytochrome c oxidoreductase (cytochrome b-c1 complex, complex III, CIII), a multisubunit enzyme composed of 3 respiratory subunits cytochrome b, cytochrome c1 and Rieske protein, 2 core protein subunits, and additional low-molecular weight protein subunits. The complex exists as an obligatory dimer and forms supercomplexes (SCs) in the inner mitochondrial membrane with cytochrome c oxidase (complex IV, CIV).</text>
</comment>
<evidence type="ECO:0000256" key="2">
    <source>
        <dbReference type="ARBA" id="ARBA00008554"/>
    </source>
</evidence>
<dbReference type="KEGG" id="vde:111248663"/>
<evidence type="ECO:0000256" key="3">
    <source>
        <dbReference type="ARBA" id="ARBA00016323"/>
    </source>
</evidence>
<evidence type="ECO:0000256" key="12">
    <source>
        <dbReference type="PIRNR" id="PIRNR000022"/>
    </source>
</evidence>
<evidence type="ECO:0000256" key="11">
    <source>
        <dbReference type="ARBA" id="ARBA00046393"/>
    </source>
</evidence>
<evidence type="ECO:0000313" key="13">
    <source>
        <dbReference type="EnsemblMetazoa" id="XP_022657111"/>
    </source>
</evidence>
<evidence type="ECO:0000256" key="7">
    <source>
        <dbReference type="ARBA" id="ARBA00022982"/>
    </source>
</evidence>
<evidence type="ECO:0000256" key="5">
    <source>
        <dbReference type="ARBA" id="ARBA00022660"/>
    </source>
</evidence>
<dbReference type="Gene3D" id="1.10.1090.10">
    <property type="entry name" value="Cytochrome b-c1 complex subunit 7"/>
    <property type="match status" value="1"/>
</dbReference>
<accession>A0A7M7JXB0</accession>
<keyword evidence="8 12" id="KW-0496">Mitochondrion</keyword>
<dbReference type="GeneID" id="111248663"/>
<organism evidence="13 14">
    <name type="scientific">Varroa destructor</name>
    <name type="common">Honeybee mite</name>
    <dbReference type="NCBI Taxonomy" id="109461"/>
    <lineage>
        <taxon>Eukaryota</taxon>
        <taxon>Metazoa</taxon>
        <taxon>Ecdysozoa</taxon>
        <taxon>Arthropoda</taxon>
        <taxon>Chelicerata</taxon>
        <taxon>Arachnida</taxon>
        <taxon>Acari</taxon>
        <taxon>Parasitiformes</taxon>
        <taxon>Mesostigmata</taxon>
        <taxon>Gamasina</taxon>
        <taxon>Dermanyssoidea</taxon>
        <taxon>Varroidae</taxon>
        <taxon>Varroa</taxon>
    </lineage>
</organism>
<dbReference type="PIRSF" id="PIRSF000022">
    <property type="entry name" value="Bc1_14K"/>
    <property type="match status" value="1"/>
</dbReference>
<dbReference type="InterPro" id="IPR003197">
    <property type="entry name" value="QCR7"/>
</dbReference>
<dbReference type="EnsemblMetazoa" id="XM_022801376">
    <property type="protein sequence ID" value="XP_022657111"/>
    <property type="gene ID" value="LOC111248663"/>
</dbReference>
<dbReference type="SUPFAM" id="SSF81524">
    <property type="entry name" value="14 kDa protein of cytochrome bc1 complex (Ubiquinol-cytochrome c reductase)"/>
    <property type="match status" value="1"/>
</dbReference>
<dbReference type="GO" id="GO:0045275">
    <property type="term" value="C:respiratory chain complex III"/>
    <property type="evidence" value="ECO:0007669"/>
    <property type="project" value="InterPro"/>
</dbReference>
<dbReference type="GO" id="GO:0006122">
    <property type="term" value="P:mitochondrial electron transport, ubiquinol to cytochrome c"/>
    <property type="evidence" value="ECO:0007669"/>
    <property type="project" value="InterPro"/>
</dbReference>
<keyword evidence="7 12" id="KW-0249">Electron transport</keyword>
<sequence length="108" mass="12952">MCVGGQIPFKSAYAKYLFNLRGYNRLGLFRDDCVRETPITKEAIRRLPKQIQDERNYRSLRAIQADINKQILPKEQWTKPEEEVDYLTPYVKQVEAEEAEKKEWYRTH</sequence>
<dbReference type="OMA" id="PLAQWYT"/>
<evidence type="ECO:0000256" key="10">
    <source>
        <dbReference type="ARBA" id="ARBA00038521"/>
    </source>
</evidence>
<dbReference type="AlphaFoldDB" id="A0A7M7JXB0"/>
<comment type="similarity">
    <text evidence="2 12">Belongs to the UQCRB/QCR7 family.</text>
</comment>
<keyword evidence="4 12" id="KW-0813">Transport</keyword>
<keyword evidence="5 12" id="KW-0679">Respiratory chain</keyword>
<name>A0A7M7JXB0_VARDE</name>
<evidence type="ECO:0000256" key="4">
    <source>
        <dbReference type="ARBA" id="ARBA00022448"/>
    </source>
</evidence>
<evidence type="ECO:0000256" key="8">
    <source>
        <dbReference type="ARBA" id="ARBA00023128"/>
    </source>
</evidence>
<dbReference type="RefSeq" id="XP_022657111.1">
    <property type="nucleotide sequence ID" value="XM_022801376.1"/>
</dbReference>
<evidence type="ECO:0000256" key="1">
    <source>
        <dbReference type="ARBA" id="ARBA00004443"/>
    </source>
</evidence>
<dbReference type="Proteomes" id="UP000594260">
    <property type="component" value="Unplaced"/>
</dbReference>
<keyword evidence="14" id="KW-1185">Reference proteome</keyword>
<dbReference type="OrthoDB" id="425749at2759"/>
<dbReference type="PANTHER" id="PTHR12022">
    <property type="entry name" value="UBIQUINOL-CYTOCHROME C REDUCTASE COMPLEX 14 KD PROTEIN"/>
    <property type="match status" value="1"/>
</dbReference>
<dbReference type="FunFam" id="1.10.1090.10:FF:000001">
    <property type="entry name" value="Cytochrome b-c1 complex subunit 7"/>
    <property type="match status" value="1"/>
</dbReference>
<proteinExistence type="inferred from homology"/>
<protein>
    <recommendedName>
        <fullName evidence="3 12">Cytochrome b-c1 complex subunit 7</fullName>
    </recommendedName>
</protein>
<dbReference type="FunCoup" id="A0A7M7JXB0">
    <property type="interactions" value="483"/>
</dbReference>
<comment type="subunit">
    <text evidence="11">Component of the ubiquinol-cytochrome c oxidoreductase (cytochrome b-c1 complex, complex III, CIII), a multisubunit enzyme composed of 11 subunits. The complex is composed of 3 respiratory subunits cytochrome b, cytochrome c1 and Rieske protein UQCRFS1, 2 core protein subunits UQCRC1/QCR1 and UQCRC2/QCR2, and 6 low-molecular weight protein subunits UQCRH/QCR6, UQCRB/QCR7, UQCRQ/QCR8, UQCR10/QCR9, UQCR11/QCR10 and subunit 9, the cleavage product of Rieske protein UQCRFS1. The complex exists as an obligatory dimer and forms supercomplexes (SCs) in the inner mitochondrial membrane with NADH-ubiquinone oxidoreductase (complex I, CI) and cytochrome c oxidase (complex IV, CIV), resulting in different assemblies (supercomplex SCI(1)III(2)IV(1) and megacomplex MCI(2)III(2)IV(2)).</text>
</comment>
<dbReference type="GO" id="GO:0005743">
    <property type="term" value="C:mitochondrial inner membrane"/>
    <property type="evidence" value="ECO:0007669"/>
    <property type="project" value="UniProtKB-SubCell"/>
</dbReference>
<keyword evidence="9 12" id="KW-0472">Membrane</keyword>